<keyword evidence="4" id="KW-0408">Iron</keyword>
<dbReference type="EC" id="1.6.5.3" evidence="8"/>
<evidence type="ECO:0000256" key="4">
    <source>
        <dbReference type="ARBA" id="ARBA00023004"/>
    </source>
</evidence>
<dbReference type="EMBL" id="CP000249">
    <property type="protein sequence ID" value="ABD09926.1"/>
    <property type="molecule type" value="Genomic_DNA"/>
</dbReference>
<evidence type="ECO:0000256" key="5">
    <source>
        <dbReference type="ARBA" id="ARBA00023014"/>
    </source>
</evidence>
<accession>Q2JFL6</accession>
<dbReference type="Gene3D" id="1.10.10.1590">
    <property type="entry name" value="NADH-quinone oxidoreductase subunit E"/>
    <property type="match status" value="1"/>
</dbReference>
<dbReference type="CDD" id="cd03064">
    <property type="entry name" value="TRX_Fd_NuoE"/>
    <property type="match status" value="1"/>
</dbReference>
<dbReference type="GO" id="GO:0051537">
    <property type="term" value="F:2 iron, 2 sulfur cluster binding"/>
    <property type="evidence" value="ECO:0007669"/>
    <property type="project" value="UniProtKB-KW"/>
</dbReference>
<name>Q2JFL6_FRACC</name>
<evidence type="ECO:0000256" key="6">
    <source>
        <dbReference type="ARBA" id="ARBA00034078"/>
    </source>
</evidence>
<dbReference type="InterPro" id="IPR036249">
    <property type="entry name" value="Thioredoxin-like_sf"/>
</dbReference>
<dbReference type="InterPro" id="IPR042128">
    <property type="entry name" value="NuoE_dom"/>
</dbReference>
<evidence type="ECO:0000313" key="9">
    <source>
        <dbReference type="Proteomes" id="UP000001937"/>
    </source>
</evidence>
<evidence type="ECO:0000313" key="8">
    <source>
        <dbReference type="EMBL" id="ABD09926.1"/>
    </source>
</evidence>
<comment type="similarity">
    <text evidence="1">Belongs to the complex I 24 kDa subunit family.</text>
</comment>
<dbReference type="HOGENOM" id="CLU_054537_1_0_11"/>
<gene>
    <name evidence="8" type="ordered locus">Francci3_0542</name>
</gene>
<dbReference type="GO" id="GO:0046872">
    <property type="term" value="F:metal ion binding"/>
    <property type="evidence" value="ECO:0007669"/>
    <property type="project" value="UniProtKB-KW"/>
</dbReference>
<dbReference type="Pfam" id="PF01257">
    <property type="entry name" value="2Fe-2S_thioredx"/>
    <property type="match status" value="1"/>
</dbReference>
<feature type="region of interest" description="Disordered" evidence="7">
    <location>
        <begin position="231"/>
        <end position="262"/>
    </location>
</feature>
<comment type="cofactor">
    <cofactor evidence="6">
        <name>[2Fe-2S] cluster</name>
        <dbReference type="ChEBI" id="CHEBI:190135"/>
    </cofactor>
</comment>
<evidence type="ECO:0000256" key="3">
    <source>
        <dbReference type="ARBA" id="ARBA00022723"/>
    </source>
</evidence>
<protein>
    <submittedName>
        <fullName evidence="8">NADH dehydrogenase subunit E</fullName>
        <ecNumber evidence="8">1.6.5.3</ecNumber>
    </submittedName>
</protein>
<sequence length="262" mass="26992">MAFSPETHAAAQEIIARYPAGRSRSALLPLLHLVQAEQGCVTAQGVAFCADVLGITRAEVGAVATFYTMYKRHPVGDYLVSVCTNLSCALLGGEDVYERVSKLLGVGHDETTPDGSITLEHAECLAACDYAPVMTVNYEFYDQVDPDSAQAIVEDLRAGRRPAPTRGGPLCSFAEVSRQLAGFGDPRPEGVAGPGVGEPSVVGLLVAEAAGWSAEQAPAPLVTHGVVADAAAPRPAAPPPAGPPPAVVPAPTTPASSERKGS</sequence>
<dbReference type="PANTHER" id="PTHR10371">
    <property type="entry name" value="NADH DEHYDROGENASE UBIQUINONE FLAVOPROTEIN 2, MITOCHONDRIAL"/>
    <property type="match status" value="1"/>
</dbReference>
<dbReference type="KEGG" id="fra:Francci3_0542"/>
<dbReference type="NCBIfam" id="TIGR01958">
    <property type="entry name" value="nuoE_fam"/>
    <property type="match status" value="1"/>
</dbReference>
<keyword evidence="2" id="KW-0001">2Fe-2S</keyword>
<dbReference type="GO" id="GO:0003954">
    <property type="term" value="F:NADH dehydrogenase activity"/>
    <property type="evidence" value="ECO:0007669"/>
    <property type="project" value="TreeGrafter"/>
</dbReference>
<dbReference type="PANTHER" id="PTHR10371:SF3">
    <property type="entry name" value="NADH DEHYDROGENASE [UBIQUINONE] FLAVOPROTEIN 2, MITOCHONDRIAL"/>
    <property type="match status" value="1"/>
</dbReference>
<keyword evidence="5" id="KW-0411">Iron-sulfur</keyword>
<dbReference type="RefSeq" id="WP_011435002.1">
    <property type="nucleotide sequence ID" value="NC_007777.1"/>
</dbReference>
<dbReference type="SUPFAM" id="SSF52833">
    <property type="entry name" value="Thioredoxin-like"/>
    <property type="match status" value="1"/>
</dbReference>
<dbReference type="OrthoDB" id="9807941at2"/>
<keyword evidence="9" id="KW-1185">Reference proteome</keyword>
<evidence type="ECO:0000256" key="1">
    <source>
        <dbReference type="ARBA" id="ARBA00010643"/>
    </source>
</evidence>
<dbReference type="Proteomes" id="UP000001937">
    <property type="component" value="Chromosome"/>
</dbReference>
<organism evidence="8 9">
    <name type="scientific">Frankia casuarinae (strain DSM 45818 / CECT 9043 / HFP020203 / CcI3)</name>
    <dbReference type="NCBI Taxonomy" id="106370"/>
    <lineage>
        <taxon>Bacteria</taxon>
        <taxon>Bacillati</taxon>
        <taxon>Actinomycetota</taxon>
        <taxon>Actinomycetes</taxon>
        <taxon>Frankiales</taxon>
        <taxon>Frankiaceae</taxon>
        <taxon>Frankia</taxon>
    </lineage>
</organism>
<keyword evidence="8" id="KW-0560">Oxidoreductase</keyword>
<dbReference type="AlphaFoldDB" id="Q2JFL6"/>
<dbReference type="InterPro" id="IPR041921">
    <property type="entry name" value="NuoE_N"/>
</dbReference>
<reference evidence="8 9" key="1">
    <citation type="journal article" date="2007" name="Genome Res.">
        <title>Genome characteristics of facultatively symbiotic Frankia sp. strains reflect host range and host plant biogeography.</title>
        <authorList>
            <person name="Normand P."/>
            <person name="Lapierre P."/>
            <person name="Tisa L.S."/>
            <person name="Gogarten J.P."/>
            <person name="Alloisio N."/>
            <person name="Bagnarol E."/>
            <person name="Bassi C.A."/>
            <person name="Berry A.M."/>
            <person name="Bickhart D.M."/>
            <person name="Choisne N."/>
            <person name="Couloux A."/>
            <person name="Cournoyer B."/>
            <person name="Cruveiller S."/>
            <person name="Daubin V."/>
            <person name="Demange N."/>
            <person name="Francino M.P."/>
            <person name="Goltsman E."/>
            <person name="Huang Y."/>
            <person name="Kopp O.R."/>
            <person name="Labarre L."/>
            <person name="Lapidus A."/>
            <person name="Lavire C."/>
            <person name="Marechal J."/>
            <person name="Martinez M."/>
            <person name="Mastronunzio J.E."/>
            <person name="Mullin B.C."/>
            <person name="Niemann J."/>
            <person name="Pujic P."/>
            <person name="Rawnsley T."/>
            <person name="Rouy Z."/>
            <person name="Schenowitz C."/>
            <person name="Sellstedt A."/>
            <person name="Tavares F."/>
            <person name="Tomkins J.P."/>
            <person name="Vallenet D."/>
            <person name="Valverde C."/>
            <person name="Wall L.G."/>
            <person name="Wang Y."/>
            <person name="Medigue C."/>
            <person name="Benson D.R."/>
        </authorList>
    </citation>
    <scope>NUCLEOTIDE SEQUENCE [LARGE SCALE GENOMIC DNA]</scope>
    <source>
        <strain evidence="9">DSM 45818 / CECT 9043 / CcI3</strain>
    </source>
</reference>
<dbReference type="PhylomeDB" id="Q2JFL6"/>
<dbReference type="STRING" id="106370.Francci3_0542"/>
<feature type="compositionally biased region" description="Pro residues" evidence="7">
    <location>
        <begin position="235"/>
        <end position="252"/>
    </location>
</feature>
<dbReference type="eggNOG" id="COG1905">
    <property type="taxonomic scope" value="Bacteria"/>
</dbReference>
<keyword evidence="3" id="KW-0479">Metal-binding</keyword>
<dbReference type="Gene3D" id="3.40.30.10">
    <property type="entry name" value="Glutaredoxin"/>
    <property type="match status" value="1"/>
</dbReference>
<evidence type="ECO:0000256" key="2">
    <source>
        <dbReference type="ARBA" id="ARBA00022714"/>
    </source>
</evidence>
<dbReference type="NCBIfam" id="NF005721">
    <property type="entry name" value="PRK07539.1-1"/>
    <property type="match status" value="1"/>
</dbReference>
<proteinExistence type="inferred from homology"/>
<dbReference type="FunFam" id="1.10.10.1590:FF:000001">
    <property type="entry name" value="NADH-quinone oxidoreductase subunit E"/>
    <property type="match status" value="1"/>
</dbReference>
<dbReference type="InterPro" id="IPR002023">
    <property type="entry name" value="NuoE-like"/>
</dbReference>
<evidence type="ECO:0000256" key="7">
    <source>
        <dbReference type="SAM" id="MobiDB-lite"/>
    </source>
</evidence>